<reference evidence="1 2" key="1">
    <citation type="submission" date="2019-01" db="EMBL/GenBank/DDBJ databases">
        <title>A draft genome assembly of the solar-powered sea slug Elysia chlorotica.</title>
        <authorList>
            <person name="Cai H."/>
            <person name="Li Q."/>
            <person name="Fang X."/>
            <person name="Li J."/>
            <person name="Curtis N.E."/>
            <person name="Altenburger A."/>
            <person name="Shibata T."/>
            <person name="Feng M."/>
            <person name="Maeda T."/>
            <person name="Schwartz J.A."/>
            <person name="Shigenobu S."/>
            <person name="Lundholm N."/>
            <person name="Nishiyama T."/>
            <person name="Yang H."/>
            <person name="Hasebe M."/>
            <person name="Li S."/>
            <person name="Pierce S.K."/>
            <person name="Wang J."/>
        </authorList>
    </citation>
    <scope>NUCLEOTIDE SEQUENCE [LARGE SCALE GENOMIC DNA]</scope>
    <source>
        <strain evidence="1">EC2010</strain>
        <tissue evidence="1">Whole organism of an adult</tissue>
    </source>
</reference>
<evidence type="ECO:0000313" key="1">
    <source>
        <dbReference type="EMBL" id="RUS75549.1"/>
    </source>
</evidence>
<organism evidence="1 2">
    <name type="scientific">Elysia chlorotica</name>
    <name type="common">Eastern emerald elysia</name>
    <name type="synonym">Sea slug</name>
    <dbReference type="NCBI Taxonomy" id="188477"/>
    <lineage>
        <taxon>Eukaryota</taxon>
        <taxon>Metazoa</taxon>
        <taxon>Spiralia</taxon>
        <taxon>Lophotrochozoa</taxon>
        <taxon>Mollusca</taxon>
        <taxon>Gastropoda</taxon>
        <taxon>Heterobranchia</taxon>
        <taxon>Euthyneura</taxon>
        <taxon>Panpulmonata</taxon>
        <taxon>Sacoglossa</taxon>
        <taxon>Placobranchoidea</taxon>
        <taxon>Plakobranchidae</taxon>
        <taxon>Elysia</taxon>
    </lineage>
</organism>
<gene>
    <name evidence="1" type="ORF">EGW08_016674</name>
</gene>
<proteinExistence type="predicted"/>
<sequence length="131" mass="14217">MDKNRDGIADLGSAPLAAEFGVQVKDCLLQITCCCLMVEVLHNSQDLNAALKVLQEEGILSSVLATTEAFFKSRQGISYVYSSLLLLTKIAESETGAGMLINSNLTSHLCLVLTSCYSREDSFQPRNLLAK</sequence>
<dbReference type="STRING" id="188477.A0A3S1HAS0"/>
<feature type="non-terminal residue" evidence="1">
    <location>
        <position position="131"/>
    </location>
</feature>
<comment type="caution">
    <text evidence="1">The sequence shown here is derived from an EMBL/GenBank/DDBJ whole genome shotgun (WGS) entry which is preliminary data.</text>
</comment>
<evidence type="ECO:0000313" key="2">
    <source>
        <dbReference type="Proteomes" id="UP000271974"/>
    </source>
</evidence>
<dbReference type="Proteomes" id="UP000271974">
    <property type="component" value="Unassembled WGS sequence"/>
</dbReference>
<accession>A0A3S1HAS0</accession>
<protein>
    <submittedName>
        <fullName evidence="1">Uncharacterized protein</fullName>
    </submittedName>
</protein>
<dbReference type="AlphaFoldDB" id="A0A3S1HAS0"/>
<dbReference type="EMBL" id="RQTK01000730">
    <property type="protein sequence ID" value="RUS75549.1"/>
    <property type="molecule type" value="Genomic_DNA"/>
</dbReference>
<keyword evidence="2" id="KW-1185">Reference proteome</keyword>
<name>A0A3S1HAS0_ELYCH</name>